<keyword evidence="3 5" id="KW-1133">Transmembrane helix</keyword>
<feature type="transmembrane region" description="Helical" evidence="5">
    <location>
        <begin position="45"/>
        <end position="64"/>
    </location>
</feature>
<keyword evidence="2 5" id="KW-0812">Transmembrane</keyword>
<dbReference type="OrthoDB" id="1453035at2"/>
<evidence type="ECO:0000256" key="4">
    <source>
        <dbReference type="ARBA" id="ARBA00023136"/>
    </source>
</evidence>
<proteinExistence type="predicted"/>
<reference evidence="7 8" key="1">
    <citation type="submission" date="2013-04" db="EMBL/GenBank/DDBJ databases">
        <title>Zunongwangia sp. 22II14-10F7 Genome Sequencing.</title>
        <authorList>
            <person name="Lai Q."/>
            <person name="Shao Z."/>
        </authorList>
    </citation>
    <scope>NUCLEOTIDE SEQUENCE [LARGE SCALE GENOMIC DNA]</scope>
    <source>
        <strain evidence="7 8">22II14-10F7</strain>
    </source>
</reference>
<evidence type="ECO:0000256" key="1">
    <source>
        <dbReference type="ARBA" id="ARBA00004141"/>
    </source>
</evidence>
<keyword evidence="8" id="KW-1185">Reference proteome</keyword>
<organism evidence="7 8">
    <name type="scientific">Zunongwangia atlantica 22II14-10F7</name>
    <dbReference type="NCBI Taxonomy" id="1185767"/>
    <lineage>
        <taxon>Bacteria</taxon>
        <taxon>Pseudomonadati</taxon>
        <taxon>Bacteroidota</taxon>
        <taxon>Flavobacteriia</taxon>
        <taxon>Flavobacteriales</taxon>
        <taxon>Flavobacteriaceae</taxon>
        <taxon>Zunongwangia</taxon>
    </lineage>
</organism>
<gene>
    <name evidence="7" type="ORF">IIF7_12830</name>
</gene>
<evidence type="ECO:0000256" key="3">
    <source>
        <dbReference type="ARBA" id="ARBA00022989"/>
    </source>
</evidence>
<sequence length="127" mass="15268">MNEFFKNNRLLYRYIFISIASYAFVFISLYLFIEILKINNQEAFCLAYALNYILLYVVQLKYLFRTKHDNKKLLKFIVYILSFYGLANVLFFLFSKLAIHYLLCTMLTVSILMPFRFLISKKIVFSD</sequence>
<evidence type="ECO:0000256" key="2">
    <source>
        <dbReference type="ARBA" id="ARBA00022692"/>
    </source>
</evidence>
<dbReference type="RefSeq" id="WP_084842100.1">
    <property type="nucleotide sequence ID" value="NZ_ARYN01000011.1"/>
</dbReference>
<evidence type="ECO:0000256" key="5">
    <source>
        <dbReference type="SAM" id="Phobius"/>
    </source>
</evidence>
<name>A0A1Y1T1V3_9FLAO</name>
<dbReference type="STRING" id="1185767.IIF7_12830"/>
<dbReference type="InterPro" id="IPR007267">
    <property type="entry name" value="GtrA_DPMS_TM"/>
</dbReference>
<evidence type="ECO:0000313" key="7">
    <source>
        <dbReference type="EMBL" id="ORL44999.1"/>
    </source>
</evidence>
<accession>A0A1Y1T1V3</accession>
<comment type="subcellular location">
    <subcellularLocation>
        <location evidence="1">Membrane</location>
        <topology evidence="1">Multi-pass membrane protein</topology>
    </subcellularLocation>
</comment>
<feature type="transmembrane region" description="Helical" evidence="5">
    <location>
        <begin position="100"/>
        <end position="119"/>
    </location>
</feature>
<keyword evidence="4 5" id="KW-0472">Membrane</keyword>
<feature type="transmembrane region" description="Helical" evidence="5">
    <location>
        <begin position="12"/>
        <end position="33"/>
    </location>
</feature>
<feature type="transmembrane region" description="Helical" evidence="5">
    <location>
        <begin position="76"/>
        <end position="94"/>
    </location>
</feature>
<dbReference type="GO" id="GO:0016020">
    <property type="term" value="C:membrane"/>
    <property type="evidence" value="ECO:0007669"/>
    <property type="project" value="UniProtKB-SubCell"/>
</dbReference>
<evidence type="ECO:0000259" key="6">
    <source>
        <dbReference type="Pfam" id="PF04138"/>
    </source>
</evidence>
<evidence type="ECO:0000313" key="8">
    <source>
        <dbReference type="Proteomes" id="UP000192746"/>
    </source>
</evidence>
<comment type="caution">
    <text evidence="7">The sequence shown here is derived from an EMBL/GenBank/DDBJ whole genome shotgun (WGS) entry which is preliminary data.</text>
</comment>
<dbReference type="AlphaFoldDB" id="A0A1Y1T1V3"/>
<dbReference type="EMBL" id="ARYN01000011">
    <property type="protein sequence ID" value="ORL44999.1"/>
    <property type="molecule type" value="Genomic_DNA"/>
</dbReference>
<dbReference type="Pfam" id="PF04138">
    <property type="entry name" value="GtrA_DPMS_TM"/>
    <property type="match status" value="1"/>
</dbReference>
<protein>
    <recommendedName>
        <fullName evidence="6">GtrA/DPMS transmembrane domain-containing protein</fullName>
    </recommendedName>
</protein>
<dbReference type="GO" id="GO:0000271">
    <property type="term" value="P:polysaccharide biosynthetic process"/>
    <property type="evidence" value="ECO:0007669"/>
    <property type="project" value="InterPro"/>
</dbReference>
<feature type="domain" description="GtrA/DPMS transmembrane" evidence="6">
    <location>
        <begin position="13"/>
        <end position="125"/>
    </location>
</feature>
<dbReference type="Proteomes" id="UP000192746">
    <property type="component" value="Unassembled WGS sequence"/>
</dbReference>